<dbReference type="PANTHER" id="PTHR43489:SF7">
    <property type="entry name" value="3-DEHYDRO-D-GULOSIDE 4-EPIMERASE-RELATED"/>
    <property type="match status" value="1"/>
</dbReference>
<keyword evidence="1 3" id="KW-0413">Isomerase</keyword>
<dbReference type="STRING" id="1121919.SAMN02745975_03021"/>
<dbReference type="SUPFAM" id="SSF51658">
    <property type="entry name" value="Xylose isomerase-like"/>
    <property type="match status" value="1"/>
</dbReference>
<dbReference type="RefSeq" id="WP_110942063.1">
    <property type="nucleotide sequence ID" value="NZ_FQZV01000046.1"/>
</dbReference>
<dbReference type="OrthoDB" id="9786584at2"/>
<evidence type="ECO:0000313" key="4">
    <source>
        <dbReference type="Proteomes" id="UP000184536"/>
    </source>
</evidence>
<sequence>MRLAIQDNLLGMNHFRDSFRLAKEIGFDGVELNFFQRNLIQADALEIAKASEITGVEVAAVCGGYLNWIADFDEEKRHVAVEGVRTSLEYIAHMGGVGLIAPAAYGMYARRFPAKRPLEEDRRILLDSLNRIAESAEKHKVMFYLEPLNRYEDHMINMISEGAAYIDEVGSKQVKLLGDIFHMNIEEDNVIKTMEQYNSHIGYYHLADSNRKLPGLAHTDFKSIFHKLKELKYNGLLSIECHLRGETVEGIRRSLDFLRSL</sequence>
<feature type="domain" description="Xylose isomerase-like TIM barrel" evidence="2">
    <location>
        <begin position="19"/>
        <end position="260"/>
    </location>
</feature>
<dbReference type="InterPro" id="IPR050417">
    <property type="entry name" value="Sugar_Epim/Isomerase"/>
</dbReference>
<organism evidence="3 4">
    <name type="scientific">Geosporobacter subterraneus DSM 17957</name>
    <dbReference type="NCBI Taxonomy" id="1121919"/>
    <lineage>
        <taxon>Bacteria</taxon>
        <taxon>Bacillati</taxon>
        <taxon>Bacillota</taxon>
        <taxon>Clostridia</taxon>
        <taxon>Peptostreptococcales</taxon>
        <taxon>Thermotaleaceae</taxon>
        <taxon>Geosporobacter</taxon>
    </lineage>
</organism>
<evidence type="ECO:0000259" key="2">
    <source>
        <dbReference type="Pfam" id="PF01261"/>
    </source>
</evidence>
<dbReference type="Gene3D" id="3.20.20.150">
    <property type="entry name" value="Divalent-metal-dependent TIM barrel enzymes"/>
    <property type="match status" value="1"/>
</dbReference>
<dbReference type="Pfam" id="PF01261">
    <property type="entry name" value="AP_endonuc_2"/>
    <property type="match status" value="1"/>
</dbReference>
<keyword evidence="4" id="KW-1185">Reference proteome</keyword>
<name>A0A1M6MM59_9FIRM</name>
<dbReference type="AlphaFoldDB" id="A0A1M6MM59"/>
<gene>
    <name evidence="3" type="ORF">SAMN02745975_03021</name>
</gene>
<proteinExistence type="predicted"/>
<dbReference type="EMBL" id="FQZV01000046">
    <property type="protein sequence ID" value="SHJ84476.1"/>
    <property type="molecule type" value="Genomic_DNA"/>
</dbReference>
<dbReference type="InterPro" id="IPR013022">
    <property type="entry name" value="Xyl_isomerase-like_TIM-brl"/>
</dbReference>
<dbReference type="GO" id="GO:0016853">
    <property type="term" value="F:isomerase activity"/>
    <property type="evidence" value="ECO:0007669"/>
    <property type="project" value="UniProtKB-KW"/>
</dbReference>
<dbReference type="Proteomes" id="UP000184536">
    <property type="component" value="Unassembled WGS sequence"/>
</dbReference>
<accession>A0A1M6MM59</accession>
<dbReference type="InterPro" id="IPR036237">
    <property type="entry name" value="Xyl_isomerase-like_sf"/>
</dbReference>
<protein>
    <submittedName>
        <fullName evidence="3">Sugar phosphate isomerase/epimerase</fullName>
    </submittedName>
</protein>
<reference evidence="4" key="1">
    <citation type="submission" date="2016-11" db="EMBL/GenBank/DDBJ databases">
        <authorList>
            <person name="Varghese N."/>
            <person name="Submissions S."/>
        </authorList>
    </citation>
    <scope>NUCLEOTIDE SEQUENCE [LARGE SCALE GENOMIC DNA]</scope>
    <source>
        <strain evidence="4">DSM 17957</strain>
    </source>
</reference>
<evidence type="ECO:0000313" key="3">
    <source>
        <dbReference type="EMBL" id="SHJ84476.1"/>
    </source>
</evidence>
<dbReference type="PANTHER" id="PTHR43489">
    <property type="entry name" value="ISOMERASE"/>
    <property type="match status" value="1"/>
</dbReference>
<evidence type="ECO:0000256" key="1">
    <source>
        <dbReference type="ARBA" id="ARBA00023235"/>
    </source>
</evidence>